<gene>
    <name evidence="2" type="ORF">TCEB3V08_LOCUS1340</name>
</gene>
<name>A0A7R9CC94_TIMCR</name>
<keyword evidence="1" id="KW-1133">Transmembrane helix</keyword>
<reference evidence="2" key="1">
    <citation type="submission" date="2020-11" db="EMBL/GenBank/DDBJ databases">
        <authorList>
            <person name="Tran Van P."/>
        </authorList>
    </citation>
    <scope>NUCLEOTIDE SEQUENCE</scope>
</reference>
<dbReference type="EMBL" id="OC316701">
    <property type="protein sequence ID" value="CAD7393368.1"/>
    <property type="molecule type" value="Genomic_DNA"/>
</dbReference>
<accession>A0A7R9CC94</accession>
<evidence type="ECO:0000313" key="2">
    <source>
        <dbReference type="EMBL" id="CAD7393368.1"/>
    </source>
</evidence>
<sequence>MLNNIIDKHDMPNFTIYYSKAAAPPTEKQFDSKKINRNKKLKYFIYKNIFIIELNLLTILERAIGMSKKYKCFNFFLETPGFQIIMEFFSSKRRTQHIV</sequence>
<evidence type="ECO:0000256" key="1">
    <source>
        <dbReference type="SAM" id="Phobius"/>
    </source>
</evidence>
<dbReference type="AlphaFoldDB" id="A0A7R9CC94"/>
<keyword evidence="1" id="KW-0472">Membrane</keyword>
<proteinExistence type="predicted"/>
<keyword evidence="1" id="KW-0812">Transmembrane</keyword>
<organism evidence="2">
    <name type="scientific">Timema cristinae</name>
    <name type="common">Walking stick</name>
    <dbReference type="NCBI Taxonomy" id="61476"/>
    <lineage>
        <taxon>Eukaryota</taxon>
        <taxon>Metazoa</taxon>
        <taxon>Ecdysozoa</taxon>
        <taxon>Arthropoda</taxon>
        <taxon>Hexapoda</taxon>
        <taxon>Insecta</taxon>
        <taxon>Pterygota</taxon>
        <taxon>Neoptera</taxon>
        <taxon>Polyneoptera</taxon>
        <taxon>Phasmatodea</taxon>
        <taxon>Timematodea</taxon>
        <taxon>Timematoidea</taxon>
        <taxon>Timematidae</taxon>
        <taxon>Timema</taxon>
    </lineage>
</organism>
<feature type="transmembrane region" description="Helical" evidence="1">
    <location>
        <begin position="43"/>
        <end position="60"/>
    </location>
</feature>
<protein>
    <submittedName>
        <fullName evidence="2">Uncharacterized protein</fullName>
    </submittedName>
</protein>